<dbReference type="GO" id="GO:0016998">
    <property type="term" value="P:cell wall macromolecule catabolic process"/>
    <property type="evidence" value="ECO:0007669"/>
    <property type="project" value="InterPro"/>
</dbReference>
<evidence type="ECO:0000256" key="4">
    <source>
        <dbReference type="ARBA" id="ARBA00022801"/>
    </source>
</evidence>
<evidence type="ECO:0000256" key="6">
    <source>
        <dbReference type="ARBA" id="ARBA00023295"/>
    </source>
</evidence>
<evidence type="ECO:0000313" key="10">
    <source>
        <dbReference type="Proteomes" id="UP000642265"/>
    </source>
</evidence>
<dbReference type="CDD" id="cd00737">
    <property type="entry name" value="lyz_endolysin_autolysin"/>
    <property type="match status" value="1"/>
</dbReference>
<dbReference type="InterPro" id="IPR034690">
    <property type="entry name" value="Endolysin_T4_type"/>
</dbReference>
<dbReference type="EC" id="3.2.1.17" evidence="7"/>
<sequence>MARKISQTGLQKIKQWEGCILYAYDDFDTRRPPRRIQKGDRVSGTLTIGYGHTGPDVQPGMSISQERADALLEKDLRRFEAAVESKVRVPLNDNQFAALVSFALNVGTGNFGSSTLLKKLNKGQYDAVPAELMKWVHSKGKRMAGLVNRRSQESALWGSGSFVSSNTVPAAPKADAKGVVTDIAAGGAGIGAAIAPELPKIVDSVQSQQDELNSGQWVRIAIAVVIIALTAYSIYRKVSK</sequence>
<evidence type="ECO:0000313" key="9">
    <source>
        <dbReference type="EMBL" id="MBE0561855.1"/>
    </source>
</evidence>
<dbReference type="InterPro" id="IPR002196">
    <property type="entry name" value="Glyco_hydro_24"/>
</dbReference>
<keyword evidence="3 7" id="KW-0081">Bacteriolytic enzyme</keyword>
<gene>
    <name evidence="9" type="ORF">IH622_13715</name>
</gene>
<protein>
    <recommendedName>
        <fullName evidence="7">Lysozyme</fullName>
        <ecNumber evidence="7">3.2.1.17</ecNumber>
    </recommendedName>
</protein>
<dbReference type="HAMAP" id="MF_04110">
    <property type="entry name" value="ENDOLYSIN_T4"/>
    <property type="match status" value="1"/>
</dbReference>
<dbReference type="GO" id="GO:0003796">
    <property type="term" value="F:lysozyme activity"/>
    <property type="evidence" value="ECO:0007669"/>
    <property type="project" value="UniProtKB-EC"/>
</dbReference>
<keyword evidence="6 7" id="KW-0326">Glycosidase</keyword>
<evidence type="ECO:0000256" key="7">
    <source>
        <dbReference type="RuleBase" id="RU003788"/>
    </source>
</evidence>
<evidence type="ECO:0000256" key="5">
    <source>
        <dbReference type="ARBA" id="ARBA00023200"/>
    </source>
</evidence>
<evidence type="ECO:0000256" key="8">
    <source>
        <dbReference type="SAM" id="Phobius"/>
    </source>
</evidence>
<keyword evidence="8" id="KW-0812">Transmembrane</keyword>
<organism evidence="9 10">
    <name type="scientific">Brucella anthropi</name>
    <name type="common">Ochrobactrum anthropi</name>
    <dbReference type="NCBI Taxonomy" id="529"/>
    <lineage>
        <taxon>Bacteria</taxon>
        <taxon>Pseudomonadati</taxon>
        <taxon>Pseudomonadota</taxon>
        <taxon>Alphaproteobacteria</taxon>
        <taxon>Hyphomicrobiales</taxon>
        <taxon>Brucellaceae</taxon>
        <taxon>Brucella/Ochrobactrum group</taxon>
        <taxon>Brucella</taxon>
    </lineage>
</organism>
<dbReference type="SUPFAM" id="SSF53955">
    <property type="entry name" value="Lysozyme-like"/>
    <property type="match status" value="1"/>
</dbReference>
<dbReference type="InterPro" id="IPR023346">
    <property type="entry name" value="Lysozyme-like_dom_sf"/>
</dbReference>
<evidence type="ECO:0000256" key="3">
    <source>
        <dbReference type="ARBA" id="ARBA00022638"/>
    </source>
</evidence>
<comment type="catalytic activity">
    <reaction evidence="1 7">
        <text>Hydrolysis of (1-&gt;4)-beta-linkages between N-acetylmuramic acid and N-acetyl-D-glucosamine residues in a peptidoglycan and between N-acetyl-D-glucosamine residues in chitodextrins.</text>
        <dbReference type="EC" id="3.2.1.17"/>
    </reaction>
</comment>
<proteinExistence type="inferred from homology"/>
<keyword evidence="2 7" id="KW-0929">Antimicrobial</keyword>
<comment type="caution">
    <text evidence="9">The sequence shown here is derived from an EMBL/GenBank/DDBJ whole genome shotgun (WGS) entry which is preliminary data.</text>
</comment>
<evidence type="ECO:0000256" key="2">
    <source>
        <dbReference type="ARBA" id="ARBA00022529"/>
    </source>
</evidence>
<keyword evidence="8" id="KW-1133">Transmembrane helix</keyword>
<dbReference type="Pfam" id="PF00959">
    <property type="entry name" value="Phage_lysozyme"/>
    <property type="match status" value="1"/>
</dbReference>
<dbReference type="GO" id="GO:0042742">
    <property type="term" value="P:defense response to bacterium"/>
    <property type="evidence" value="ECO:0007669"/>
    <property type="project" value="UniProtKB-KW"/>
</dbReference>
<name>A0A8I0T9X5_BRUAN</name>
<reference evidence="9" key="1">
    <citation type="submission" date="2020-09" db="EMBL/GenBank/DDBJ databases">
        <authorList>
            <person name="Dalcin Martins P."/>
        </authorList>
    </citation>
    <scope>NUCLEOTIDE SEQUENCE</scope>
    <source>
        <strain evidence="9">MAG47</strain>
    </source>
</reference>
<dbReference type="Gene3D" id="1.10.530.40">
    <property type="match status" value="1"/>
</dbReference>
<dbReference type="InterPro" id="IPR033907">
    <property type="entry name" value="Endolysin_autolysin"/>
</dbReference>
<evidence type="ECO:0000256" key="1">
    <source>
        <dbReference type="ARBA" id="ARBA00000632"/>
    </source>
</evidence>
<dbReference type="InterPro" id="IPR051018">
    <property type="entry name" value="Bacteriophage_GH24"/>
</dbReference>
<keyword evidence="4 7" id="KW-0378">Hydrolase</keyword>
<dbReference type="GO" id="GO:0009253">
    <property type="term" value="P:peptidoglycan catabolic process"/>
    <property type="evidence" value="ECO:0007669"/>
    <property type="project" value="InterPro"/>
</dbReference>
<feature type="transmembrane region" description="Helical" evidence="8">
    <location>
        <begin position="217"/>
        <end position="235"/>
    </location>
</feature>
<keyword evidence="5" id="KW-1035">Host cytoplasm</keyword>
<dbReference type="EMBL" id="JACZKO010000038">
    <property type="protein sequence ID" value="MBE0561855.1"/>
    <property type="molecule type" value="Genomic_DNA"/>
</dbReference>
<dbReference type="Proteomes" id="UP000642265">
    <property type="component" value="Unassembled WGS sequence"/>
</dbReference>
<comment type="similarity">
    <text evidence="7">Belongs to the glycosyl hydrolase 24 family.</text>
</comment>
<accession>A0A8I0T9X5</accession>
<dbReference type="InterPro" id="IPR023347">
    <property type="entry name" value="Lysozyme_dom_sf"/>
</dbReference>
<dbReference type="PANTHER" id="PTHR38107">
    <property type="match status" value="1"/>
</dbReference>
<reference evidence="9" key="2">
    <citation type="submission" date="2020-10" db="EMBL/GenBank/DDBJ databases">
        <title>Enrichment of novel Verrucomicrobia, Bacteroidetes and Krumholzibacteria in an oxygen-limited, methane- and iron-fed bioreactor inoculated with Bothnian Sea sediments.</title>
        <authorList>
            <person name="Martins P.D."/>
            <person name="de Jong A."/>
            <person name="Lenstra W.K."/>
            <person name="van Helmond N.A.G.M."/>
            <person name="Slomp C.P."/>
            <person name="Jetten M.S.M."/>
            <person name="Welte C.U."/>
            <person name="Rasigraf O."/>
        </authorList>
    </citation>
    <scope>NUCLEOTIDE SEQUENCE</scope>
    <source>
        <strain evidence="9">MAG47</strain>
    </source>
</reference>
<keyword evidence="8" id="KW-0472">Membrane</keyword>
<dbReference type="GO" id="GO:0031640">
    <property type="term" value="P:killing of cells of another organism"/>
    <property type="evidence" value="ECO:0007669"/>
    <property type="project" value="UniProtKB-KW"/>
</dbReference>
<dbReference type="PANTHER" id="PTHR38107:SF3">
    <property type="entry name" value="LYSOZYME RRRD-RELATED"/>
    <property type="match status" value="1"/>
</dbReference>
<dbReference type="AlphaFoldDB" id="A0A8I0T9X5"/>